<evidence type="ECO:0000256" key="6">
    <source>
        <dbReference type="ARBA" id="ARBA00022490"/>
    </source>
</evidence>
<dbReference type="PANTHER" id="PTHR15641">
    <property type="entry name" value="ELONGATOR COMPLEX PROTEIN 5"/>
    <property type="match status" value="1"/>
</dbReference>
<comment type="subcellular location">
    <subcellularLocation>
        <location evidence="2">Cytoplasm</location>
    </subcellularLocation>
    <subcellularLocation>
        <location evidence="1">Nucleus</location>
    </subcellularLocation>
</comment>
<name>A0ABM0LW76_SACKO</name>
<feature type="region of interest" description="Disordered" evidence="9">
    <location>
        <begin position="301"/>
        <end position="321"/>
    </location>
</feature>
<sequence length="321" mass="36260">MKRLAQNVLDTDASLSRAEDTFFIYPFDKYSIRHFGRTLLKSFTKSLAARVDEVHIFHFDTAPEVFLSGFDDTTKRKLHSHDGWSDSLMWTRNTKPSNANGKLYFTESLDLVTQISNAKQENSVKIAVIIDSLTPVLIHKYLSFVSKALHHLCNDTGDFTVTQLVCLLHNDVHEEHTVDMIRHSATSCLTLSPNASIASLYDEPYGMCNLVHKKLSGKVITKYEGYSVVDDLRFISFDLSKLPTTAMEESPTETINPTENLTFNLNLSAKERQAKNNIVLPYTIQDAQKASHLRGGAGQIFYQPDEADDYDDEDPDDDLDI</sequence>
<dbReference type="RefSeq" id="XP_006812017.1">
    <property type="nucleotide sequence ID" value="XM_006811954.1"/>
</dbReference>
<evidence type="ECO:0000256" key="3">
    <source>
        <dbReference type="ARBA" id="ARBA00005043"/>
    </source>
</evidence>
<dbReference type="GeneID" id="102808690"/>
<gene>
    <name evidence="11" type="primary">LOC102808690</name>
</gene>
<evidence type="ECO:0000256" key="5">
    <source>
        <dbReference type="ARBA" id="ARBA00020264"/>
    </source>
</evidence>
<dbReference type="PANTHER" id="PTHR15641:SF1">
    <property type="entry name" value="ELONGATOR COMPLEX PROTEIN 5"/>
    <property type="match status" value="1"/>
</dbReference>
<accession>A0ABM0LW76</accession>
<evidence type="ECO:0000256" key="7">
    <source>
        <dbReference type="ARBA" id="ARBA00022694"/>
    </source>
</evidence>
<evidence type="ECO:0000256" key="1">
    <source>
        <dbReference type="ARBA" id="ARBA00004123"/>
    </source>
</evidence>
<dbReference type="Proteomes" id="UP000694865">
    <property type="component" value="Unplaced"/>
</dbReference>
<comment type="pathway">
    <text evidence="3">tRNA modification; 5-methoxycarbonylmethyl-2-thiouridine-tRNA biosynthesis.</text>
</comment>
<keyword evidence="10" id="KW-1185">Reference proteome</keyword>
<dbReference type="InterPro" id="IPR027417">
    <property type="entry name" value="P-loop_NTPase"/>
</dbReference>
<dbReference type="Gene3D" id="3.40.50.300">
    <property type="entry name" value="P-loop containing nucleotide triphosphate hydrolases"/>
    <property type="match status" value="1"/>
</dbReference>
<comment type="similarity">
    <text evidence="4">Belongs to the ELP5 family.</text>
</comment>
<dbReference type="Pfam" id="PF10483">
    <property type="entry name" value="Elong_Iki1"/>
    <property type="match status" value="1"/>
</dbReference>
<proteinExistence type="inferred from homology"/>
<evidence type="ECO:0000256" key="2">
    <source>
        <dbReference type="ARBA" id="ARBA00004496"/>
    </source>
</evidence>
<feature type="compositionally biased region" description="Acidic residues" evidence="9">
    <location>
        <begin position="305"/>
        <end position="321"/>
    </location>
</feature>
<evidence type="ECO:0000313" key="10">
    <source>
        <dbReference type="Proteomes" id="UP000694865"/>
    </source>
</evidence>
<keyword evidence="8" id="KW-0539">Nucleus</keyword>
<evidence type="ECO:0000256" key="4">
    <source>
        <dbReference type="ARBA" id="ARBA00009567"/>
    </source>
</evidence>
<dbReference type="InterPro" id="IPR019519">
    <property type="entry name" value="Elp5"/>
</dbReference>
<protein>
    <recommendedName>
        <fullName evidence="5">Elongator complex protein 5</fullName>
    </recommendedName>
</protein>
<keyword evidence="7" id="KW-0819">tRNA processing</keyword>
<dbReference type="CDD" id="cd19496">
    <property type="entry name" value="Elp5"/>
    <property type="match status" value="1"/>
</dbReference>
<reference evidence="11" key="1">
    <citation type="submission" date="2025-08" db="UniProtKB">
        <authorList>
            <consortium name="RefSeq"/>
        </authorList>
    </citation>
    <scope>IDENTIFICATION</scope>
    <source>
        <tissue evidence="11">Testes</tissue>
    </source>
</reference>
<evidence type="ECO:0000256" key="8">
    <source>
        <dbReference type="ARBA" id="ARBA00023242"/>
    </source>
</evidence>
<evidence type="ECO:0000256" key="9">
    <source>
        <dbReference type="SAM" id="MobiDB-lite"/>
    </source>
</evidence>
<organism evidence="10 11">
    <name type="scientific">Saccoglossus kowalevskii</name>
    <name type="common">Acorn worm</name>
    <dbReference type="NCBI Taxonomy" id="10224"/>
    <lineage>
        <taxon>Eukaryota</taxon>
        <taxon>Metazoa</taxon>
        <taxon>Hemichordata</taxon>
        <taxon>Enteropneusta</taxon>
        <taxon>Harrimaniidae</taxon>
        <taxon>Saccoglossus</taxon>
    </lineage>
</organism>
<evidence type="ECO:0000313" key="11">
    <source>
        <dbReference type="RefSeq" id="XP_006812017.1"/>
    </source>
</evidence>
<keyword evidence="6" id="KW-0963">Cytoplasm</keyword>